<dbReference type="GO" id="GO:0045893">
    <property type="term" value="P:positive regulation of DNA-templated transcription"/>
    <property type="evidence" value="ECO:0007669"/>
    <property type="project" value="InterPro"/>
</dbReference>
<dbReference type="KEGG" id="egl:EGR_08584"/>
<name>W6U5V3_ECHGR</name>
<dbReference type="Proteomes" id="UP000019149">
    <property type="component" value="Unassembled WGS sequence"/>
</dbReference>
<protein>
    <recommendedName>
        <fullName evidence="7">T-box domain-containing protein</fullName>
    </recommendedName>
</protein>
<keyword evidence="2 5" id="KW-0238">DNA-binding</keyword>
<comment type="subcellular location">
    <subcellularLocation>
        <location evidence="5">Nucleus</location>
    </subcellularLocation>
</comment>
<proteinExistence type="predicted"/>
<keyword evidence="6" id="KW-0472">Membrane</keyword>
<evidence type="ECO:0000259" key="7">
    <source>
        <dbReference type="PROSITE" id="PS50252"/>
    </source>
</evidence>
<dbReference type="STRING" id="6210.W6U5V3"/>
<feature type="domain" description="T-box" evidence="7">
    <location>
        <begin position="1"/>
        <end position="97"/>
    </location>
</feature>
<comment type="caution">
    <text evidence="5">Lacks conserved residue(s) required for the propagation of feature annotation.</text>
</comment>
<dbReference type="GO" id="GO:0003677">
    <property type="term" value="F:DNA binding"/>
    <property type="evidence" value="ECO:0007669"/>
    <property type="project" value="UniProtKB-UniRule"/>
</dbReference>
<dbReference type="SUPFAM" id="SSF49417">
    <property type="entry name" value="p53-like transcription factors"/>
    <property type="match status" value="1"/>
</dbReference>
<dbReference type="Gene3D" id="2.60.40.820">
    <property type="entry name" value="Transcription factor, T-box"/>
    <property type="match status" value="1"/>
</dbReference>
<dbReference type="OrthoDB" id="7442607at2759"/>
<keyword evidence="1" id="KW-0805">Transcription regulation</keyword>
<reference evidence="8 9" key="1">
    <citation type="journal article" date="2013" name="Nat. Genet.">
        <title>The genome of the hydatid tapeworm Echinococcus granulosus.</title>
        <authorList>
            <person name="Zheng H."/>
            <person name="Zhang W."/>
            <person name="Zhang L."/>
            <person name="Zhang Z."/>
            <person name="Li J."/>
            <person name="Lu G."/>
            <person name="Zhu Y."/>
            <person name="Wang Y."/>
            <person name="Huang Y."/>
            <person name="Liu J."/>
            <person name="Kang H."/>
            <person name="Chen J."/>
            <person name="Wang L."/>
            <person name="Chen A."/>
            <person name="Yu S."/>
            <person name="Gao Z."/>
            <person name="Jin L."/>
            <person name="Gu W."/>
            <person name="Wang Z."/>
            <person name="Zhao L."/>
            <person name="Shi B."/>
            <person name="Wen H."/>
            <person name="Lin R."/>
            <person name="Jones M.K."/>
            <person name="Brejova B."/>
            <person name="Vinar T."/>
            <person name="Zhao G."/>
            <person name="McManus D.P."/>
            <person name="Chen Z."/>
            <person name="Zhou Y."/>
            <person name="Wang S."/>
        </authorList>
    </citation>
    <scope>NUCLEOTIDE SEQUENCE [LARGE SCALE GENOMIC DNA]</scope>
</reference>
<sequence length="106" mass="11898">MDFKLVQLTNNASNAISKNWIIVLTFSASSVVAFKRRRLPFKLPHSTSLDIRRGSGLEHVGTYVIPETEFVVITASRNGLVSKTRISANSCSKAFRNHRYLMNLSN</sequence>
<evidence type="ECO:0000256" key="2">
    <source>
        <dbReference type="ARBA" id="ARBA00023125"/>
    </source>
</evidence>
<dbReference type="PROSITE" id="PS50252">
    <property type="entry name" value="TBOX_3"/>
    <property type="match status" value="1"/>
</dbReference>
<evidence type="ECO:0000256" key="4">
    <source>
        <dbReference type="ARBA" id="ARBA00023242"/>
    </source>
</evidence>
<feature type="transmembrane region" description="Helical" evidence="6">
    <location>
        <begin position="15"/>
        <end position="34"/>
    </location>
</feature>
<dbReference type="GO" id="GO:0005634">
    <property type="term" value="C:nucleus"/>
    <property type="evidence" value="ECO:0007669"/>
    <property type="project" value="UniProtKB-SubCell"/>
</dbReference>
<gene>
    <name evidence="8" type="ORF">EGR_08584</name>
</gene>
<comment type="caution">
    <text evidence="8">The sequence shown here is derived from an EMBL/GenBank/DDBJ whole genome shotgun (WGS) entry which is preliminary data.</text>
</comment>
<accession>W6U5V3</accession>
<dbReference type="RefSeq" id="XP_024347754.1">
    <property type="nucleotide sequence ID" value="XM_024497833.1"/>
</dbReference>
<evidence type="ECO:0000256" key="3">
    <source>
        <dbReference type="ARBA" id="ARBA00023163"/>
    </source>
</evidence>
<evidence type="ECO:0000256" key="1">
    <source>
        <dbReference type="ARBA" id="ARBA00023015"/>
    </source>
</evidence>
<keyword evidence="4 5" id="KW-0539">Nucleus</keyword>
<dbReference type="EMBL" id="APAU02000111">
    <property type="protein sequence ID" value="EUB56558.1"/>
    <property type="molecule type" value="Genomic_DNA"/>
</dbReference>
<keyword evidence="6" id="KW-0812">Transmembrane</keyword>
<evidence type="ECO:0000313" key="9">
    <source>
        <dbReference type="Proteomes" id="UP000019149"/>
    </source>
</evidence>
<dbReference type="InterPro" id="IPR008967">
    <property type="entry name" value="p53-like_TF_DNA-bd_sf"/>
</dbReference>
<dbReference type="GeneID" id="36344299"/>
<dbReference type="InterPro" id="IPR036960">
    <property type="entry name" value="T-box_sf"/>
</dbReference>
<dbReference type="InterPro" id="IPR046360">
    <property type="entry name" value="T-box_DNA-bd"/>
</dbReference>
<dbReference type="AlphaFoldDB" id="W6U5V3"/>
<evidence type="ECO:0000256" key="5">
    <source>
        <dbReference type="PROSITE-ProRule" id="PRU00201"/>
    </source>
</evidence>
<keyword evidence="6" id="KW-1133">Transmembrane helix</keyword>
<evidence type="ECO:0000313" key="8">
    <source>
        <dbReference type="EMBL" id="EUB56558.1"/>
    </source>
</evidence>
<evidence type="ECO:0000256" key="6">
    <source>
        <dbReference type="SAM" id="Phobius"/>
    </source>
</evidence>
<keyword evidence="9" id="KW-1185">Reference proteome</keyword>
<dbReference type="GO" id="GO:0003700">
    <property type="term" value="F:DNA-binding transcription factor activity"/>
    <property type="evidence" value="ECO:0007669"/>
    <property type="project" value="InterPro"/>
</dbReference>
<dbReference type="CTD" id="36344299"/>
<organism evidence="8 9">
    <name type="scientific">Echinococcus granulosus</name>
    <name type="common">Hydatid tapeworm</name>
    <dbReference type="NCBI Taxonomy" id="6210"/>
    <lineage>
        <taxon>Eukaryota</taxon>
        <taxon>Metazoa</taxon>
        <taxon>Spiralia</taxon>
        <taxon>Lophotrochozoa</taxon>
        <taxon>Platyhelminthes</taxon>
        <taxon>Cestoda</taxon>
        <taxon>Eucestoda</taxon>
        <taxon>Cyclophyllidea</taxon>
        <taxon>Taeniidae</taxon>
        <taxon>Echinococcus</taxon>
        <taxon>Echinococcus granulosus group</taxon>
    </lineage>
</organism>
<keyword evidence="3" id="KW-0804">Transcription</keyword>